<dbReference type="Proteomes" id="UP000325579">
    <property type="component" value="Unassembled WGS sequence"/>
</dbReference>
<sequence>MKEFEKGCWTCSFSSLVPLFLSLLLILFCPPPFLPLPFALFLRPQIKSLIIRRAVASHPFGKSYQTRVASIWGSSDKHAKKEPQKRQEYSSLEYNRFQNRWSSKFE</sequence>
<accession>A0A5N7CS10</accession>
<keyword evidence="1" id="KW-0472">Membrane</keyword>
<proteinExistence type="predicted"/>
<feature type="transmembrane region" description="Helical" evidence="1">
    <location>
        <begin position="20"/>
        <end position="42"/>
    </location>
</feature>
<organism evidence="2 3">
    <name type="scientific">Aspergillus pseudonomiae</name>
    <dbReference type="NCBI Taxonomy" id="1506151"/>
    <lineage>
        <taxon>Eukaryota</taxon>
        <taxon>Fungi</taxon>
        <taxon>Dikarya</taxon>
        <taxon>Ascomycota</taxon>
        <taxon>Pezizomycotina</taxon>
        <taxon>Eurotiomycetes</taxon>
        <taxon>Eurotiomycetidae</taxon>
        <taxon>Eurotiales</taxon>
        <taxon>Aspergillaceae</taxon>
        <taxon>Aspergillus</taxon>
        <taxon>Aspergillus subgen. Circumdati</taxon>
    </lineage>
</organism>
<dbReference type="EMBL" id="ML736948">
    <property type="protein sequence ID" value="KAE8396925.1"/>
    <property type="molecule type" value="Genomic_DNA"/>
</dbReference>
<protein>
    <submittedName>
        <fullName evidence="2">Uncharacterized protein</fullName>
    </submittedName>
</protein>
<keyword evidence="1" id="KW-1133">Transmembrane helix</keyword>
<evidence type="ECO:0000256" key="1">
    <source>
        <dbReference type="SAM" id="Phobius"/>
    </source>
</evidence>
<keyword evidence="3" id="KW-1185">Reference proteome</keyword>
<evidence type="ECO:0000313" key="2">
    <source>
        <dbReference type="EMBL" id="KAE8396925.1"/>
    </source>
</evidence>
<gene>
    <name evidence="2" type="ORF">BDV37DRAFT_267081</name>
</gene>
<keyword evidence="1" id="KW-0812">Transmembrane</keyword>
<evidence type="ECO:0000313" key="3">
    <source>
        <dbReference type="Proteomes" id="UP000325579"/>
    </source>
</evidence>
<dbReference type="RefSeq" id="XP_031934244.1">
    <property type="nucleotide sequence ID" value="XM_032083979.1"/>
</dbReference>
<dbReference type="GeneID" id="43668670"/>
<reference evidence="2 3" key="1">
    <citation type="submission" date="2019-04" db="EMBL/GenBank/DDBJ databases">
        <authorList>
            <consortium name="DOE Joint Genome Institute"/>
            <person name="Mondo S."/>
            <person name="Kjaerbolling I."/>
            <person name="Vesth T."/>
            <person name="Frisvad J.C."/>
            <person name="Nybo J.L."/>
            <person name="Theobald S."/>
            <person name="Kildgaard S."/>
            <person name="Isbrandt T."/>
            <person name="Kuo A."/>
            <person name="Sato A."/>
            <person name="Lyhne E.K."/>
            <person name="Kogle M.E."/>
            <person name="Wiebenga A."/>
            <person name="Kun R.S."/>
            <person name="Lubbers R.J."/>
            <person name="Makela M.R."/>
            <person name="Barry K."/>
            <person name="Chovatia M."/>
            <person name="Clum A."/>
            <person name="Daum C."/>
            <person name="Haridas S."/>
            <person name="He G."/>
            <person name="LaButti K."/>
            <person name="Lipzen A."/>
            <person name="Riley R."/>
            <person name="Salamov A."/>
            <person name="Simmons B.A."/>
            <person name="Magnuson J.K."/>
            <person name="Henrissat B."/>
            <person name="Mortensen U.H."/>
            <person name="Larsen T.O."/>
            <person name="Devries R.P."/>
            <person name="Grigoriev I.V."/>
            <person name="Machida M."/>
            <person name="Baker S.E."/>
            <person name="Andersen M.R."/>
            <person name="Cantor M.N."/>
            <person name="Hua S.X."/>
        </authorList>
    </citation>
    <scope>NUCLEOTIDE SEQUENCE [LARGE SCALE GENOMIC DNA]</scope>
    <source>
        <strain evidence="2 3">CBS 119388</strain>
    </source>
</reference>
<name>A0A5N7CS10_9EURO</name>
<dbReference type="AlphaFoldDB" id="A0A5N7CS10"/>